<keyword evidence="12" id="KW-1185">Reference proteome</keyword>
<comment type="caution">
    <text evidence="11">The sequence shown here is derived from an EMBL/GenBank/DDBJ whole genome shotgun (WGS) entry which is preliminary data.</text>
</comment>
<organism evidence="11 12">
    <name type="scientific">Canavalia gladiata</name>
    <name type="common">Sword bean</name>
    <name type="synonym">Dolichos gladiatus</name>
    <dbReference type="NCBI Taxonomy" id="3824"/>
    <lineage>
        <taxon>Eukaryota</taxon>
        <taxon>Viridiplantae</taxon>
        <taxon>Streptophyta</taxon>
        <taxon>Embryophyta</taxon>
        <taxon>Tracheophyta</taxon>
        <taxon>Spermatophyta</taxon>
        <taxon>Magnoliopsida</taxon>
        <taxon>eudicotyledons</taxon>
        <taxon>Gunneridae</taxon>
        <taxon>Pentapetalae</taxon>
        <taxon>rosids</taxon>
        <taxon>fabids</taxon>
        <taxon>Fabales</taxon>
        <taxon>Fabaceae</taxon>
        <taxon>Papilionoideae</taxon>
        <taxon>50 kb inversion clade</taxon>
        <taxon>NPAAA clade</taxon>
        <taxon>indigoferoid/millettioid clade</taxon>
        <taxon>Phaseoleae</taxon>
        <taxon>Canavalia</taxon>
    </lineage>
</organism>
<dbReference type="GO" id="GO:0005886">
    <property type="term" value="C:plasma membrane"/>
    <property type="evidence" value="ECO:0007669"/>
    <property type="project" value="TreeGrafter"/>
</dbReference>
<dbReference type="EMBL" id="JAYMYQ010000011">
    <property type="protein sequence ID" value="KAK7304770.1"/>
    <property type="molecule type" value="Genomic_DNA"/>
</dbReference>
<dbReference type="InterPro" id="IPR004776">
    <property type="entry name" value="Mem_transp_PIN-like"/>
</dbReference>
<feature type="transmembrane region" description="Helical" evidence="9">
    <location>
        <begin position="132"/>
        <end position="152"/>
    </location>
</feature>
<dbReference type="InterPro" id="IPR001849">
    <property type="entry name" value="PH_domain"/>
</dbReference>
<evidence type="ECO:0000256" key="4">
    <source>
        <dbReference type="ARBA" id="ARBA00022692"/>
    </source>
</evidence>
<dbReference type="GO" id="GO:0005783">
    <property type="term" value="C:endoplasmic reticulum"/>
    <property type="evidence" value="ECO:0007669"/>
    <property type="project" value="TreeGrafter"/>
</dbReference>
<feature type="transmembrane region" description="Helical" evidence="9">
    <location>
        <begin position="247"/>
        <end position="270"/>
    </location>
</feature>
<dbReference type="InterPro" id="IPR014024">
    <property type="entry name" value="Auxin_eff_plant"/>
</dbReference>
<name>A0AAN9JSN5_CANGL</name>
<dbReference type="PANTHER" id="PTHR31752:SF4">
    <property type="entry name" value="AUXIN EFFLUX CARRIER COMPONENT 2"/>
    <property type="match status" value="1"/>
</dbReference>
<evidence type="ECO:0000313" key="11">
    <source>
        <dbReference type="EMBL" id="KAK7304770.1"/>
    </source>
</evidence>
<keyword evidence="6 9" id="KW-0472">Membrane</keyword>
<dbReference type="GO" id="GO:0009734">
    <property type="term" value="P:auxin-activated signaling pathway"/>
    <property type="evidence" value="ECO:0007669"/>
    <property type="project" value="UniProtKB-KW"/>
</dbReference>
<gene>
    <name evidence="11" type="ORF">VNO77_42657</name>
</gene>
<evidence type="ECO:0000256" key="3">
    <source>
        <dbReference type="ARBA" id="ARBA00022448"/>
    </source>
</evidence>
<evidence type="ECO:0000256" key="2">
    <source>
        <dbReference type="ARBA" id="ARBA00009177"/>
    </source>
</evidence>
<evidence type="ECO:0000256" key="8">
    <source>
        <dbReference type="SAM" id="MobiDB-lite"/>
    </source>
</evidence>
<comment type="similarity">
    <text evidence="2">Belongs to the auxin efflux carrier (TC 2.A.69.1) family.</text>
</comment>
<evidence type="ECO:0000256" key="7">
    <source>
        <dbReference type="ARBA" id="ARBA00023294"/>
    </source>
</evidence>
<feature type="compositionally biased region" description="Basic and acidic residues" evidence="8">
    <location>
        <begin position="745"/>
        <end position="756"/>
    </location>
</feature>
<keyword evidence="7" id="KW-0927">Auxin signaling pathway</keyword>
<dbReference type="PANTHER" id="PTHR31752">
    <property type="entry name" value="AUXIN EFFLUX CARRIER COMPONENT 1B-RELATED"/>
    <property type="match status" value="1"/>
</dbReference>
<evidence type="ECO:0000313" key="12">
    <source>
        <dbReference type="Proteomes" id="UP001367508"/>
    </source>
</evidence>
<dbReference type="GO" id="GO:0009926">
    <property type="term" value="P:auxin polar transport"/>
    <property type="evidence" value="ECO:0007669"/>
    <property type="project" value="TreeGrafter"/>
</dbReference>
<evidence type="ECO:0000256" key="1">
    <source>
        <dbReference type="ARBA" id="ARBA00004141"/>
    </source>
</evidence>
<dbReference type="Proteomes" id="UP001367508">
    <property type="component" value="Unassembled WGS sequence"/>
</dbReference>
<sequence>MIKGKEIYQVFSVLVNLYVPLILAYCSVRWRKIFTPDQCSGINRFVALFAVPFLAFYVIGSNDPTAMNLKFVAADTLQKVGILGGLILWNTFTKWGSLDWTITLFSLSTQPRTLILGVPILTAMYGDSVASLMSQIIVLQGLIWLPLMLFMYEYRSAKNRISEQLQTDAVMKENKELVQVVVKSPSFNKSCSKNLTGVKVCSVRTSRTMQKASSFNTIDNLQNSGSEEEIWKMEEKNICRSKSCNGLLIQVKVVAFLISIFAKVLLMVIAESRGKLVIDFFSFQARDPIQRAVQQELIHMIPSPKAIEDKEVGIVDGTRYPFVMEGNVEGDTNKRKQILDASDVTRLNILITCGKNLMKNPNTYASVLGITWSFISFRWNIKSPSIINGSITILSKTGLGMSMFSLGLFMALQPKIIACGKALAAMSMIVRFLVGPAVMTATSLAIGIRGVLLSISIVQRRKKRMDSLSEGGSDRCEEKGIFEYFGWVYHLGVNSVGREYCHLRFLFIRGKCVAMYKRDPHENPDINPIRQGVVGATLMVEEIGCRKVNNTDLYVIRFYNRLNETRKGEIGCATAEEAQRWIEAFDHAKQQAEYELSKGSSARDKLNQEMEIDLEGNRRKVRRYASGLRKLIRIGQGPETLVRRPSKFFGSSDGFEGDTGDALEAHQWKCVRTMSASQVALSIVTHQLLPNNTKTGVNLQRSFNEGVQYGLRFLDGKSVGFYEEVLFCISLDFFLLSMFDSIENKERDDRSERDGEGADIVGLEGRKGLEEEDTEGEKDEDGIETVTCEGTHSGINARTDYD</sequence>
<feature type="region of interest" description="Disordered" evidence="8">
    <location>
        <begin position="745"/>
        <end position="802"/>
    </location>
</feature>
<keyword evidence="3" id="KW-0813">Transport</keyword>
<feature type="transmembrane region" description="Helical" evidence="9">
    <location>
        <begin position="393"/>
        <end position="412"/>
    </location>
</feature>
<dbReference type="NCBIfam" id="TIGR00946">
    <property type="entry name" value="2a69"/>
    <property type="match status" value="1"/>
</dbReference>
<keyword evidence="5 9" id="KW-1133">Transmembrane helix</keyword>
<protein>
    <recommendedName>
        <fullName evidence="10">PH domain-containing protein</fullName>
    </recommendedName>
</protein>
<evidence type="ECO:0000256" key="9">
    <source>
        <dbReference type="SAM" id="Phobius"/>
    </source>
</evidence>
<dbReference type="SMART" id="SM00233">
    <property type="entry name" value="PH"/>
    <property type="match status" value="1"/>
</dbReference>
<proteinExistence type="inferred from homology"/>
<dbReference type="AlphaFoldDB" id="A0AAN9JSN5"/>
<evidence type="ECO:0000259" key="10">
    <source>
        <dbReference type="SMART" id="SM00233"/>
    </source>
</evidence>
<feature type="transmembrane region" description="Helical" evidence="9">
    <location>
        <begin position="432"/>
        <end position="458"/>
    </location>
</feature>
<feature type="domain" description="PH" evidence="10">
    <location>
        <begin position="482"/>
        <end position="592"/>
    </location>
</feature>
<comment type="subcellular location">
    <subcellularLocation>
        <location evidence="1">Membrane</location>
        <topology evidence="1">Multi-pass membrane protein</topology>
    </subcellularLocation>
</comment>
<reference evidence="11 12" key="1">
    <citation type="submission" date="2024-01" db="EMBL/GenBank/DDBJ databases">
        <title>The genomes of 5 underutilized Papilionoideae crops provide insights into root nodulation and disease resistanc.</title>
        <authorList>
            <person name="Jiang F."/>
        </authorList>
    </citation>
    <scope>NUCLEOTIDE SEQUENCE [LARGE SCALE GENOMIC DNA]</scope>
    <source>
        <strain evidence="11">LVBAO_FW01</strain>
        <tissue evidence="11">Leaves</tissue>
    </source>
</reference>
<keyword evidence="4 9" id="KW-0812">Transmembrane</keyword>
<dbReference type="InterPro" id="IPR051107">
    <property type="entry name" value="Auxin_Efflux_Carrier"/>
</dbReference>
<feature type="compositionally biased region" description="Acidic residues" evidence="8">
    <location>
        <begin position="770"/>
        <end position="783"/>
    </location>
</feature>
<evidence type="ECO:0000256" key="5">
    <source>
        <dbReference type="ARBA" id="ARBA00022989"/>
    </source>
</evidence>
<accession>A0AAN9JSN5</accession>
<feature type="transmembrane region" description="Helical" evidence="9">
    <location>
        <begin position="42"/>
        <end position="59"/>
    </location>
</feature>
<feature type="transmembrane region" description="Helical" evidence="9">
    <location>
        <begin position="6"/>
        <end position="30"/>
    </location>
</feature>
<dbReference type="GO" id="GO:0010329">
    <property type="term" value="F:auxin efflux transmembrane transporter activity"/>
    <property type="evidence" value="ECO:0007669"/>
    <property type="project" value="TreeGrafter"/>
</dbReference>
<evidence type="ECO:0000256" key="6">
    <source>
        <dbReference type="ARBA" id="ARBA00023136"/>
    </source>
</evidence>
<dbReference type="Pfam" id="PF03547">
    <property type="entry name" value="Mem_trans"/>
    <property type="match status" value="1"/>
</dbReference>